<dbReference type="EMBL" id="CAJPVJ010034273">
    <property type="protein sequence ID" value="CAG2180883.1"/>
    <property type="molecule type" value="Genomic_DNA"/>
</dbReference>
<dbReference type="GO" id="GO:0005634">
    <property type="term" value="C:nucleus"/>
    <property type="evidence" value="ECO:0007669"/>
    <property type="project" value="TreeGrafter"/>
</dbReference>
<dbReference type="OrthoDB" id="1431247at2759"/>
<dbReference type="AlphaFoldDB" id="A0A7R9MPA4"/>
<accession>A0A7R9MPA4</accession>
<evidence type="ECO:0000313" key="1">
    <source>
        <dbReference type="EMBL" id="CAD7663746.1"/>
    </source>
</evidence>
<dbReference type="Proteomes" id="UP000728032">
    <property type="component" value="Unassembled WGS sequence"/>
</dbReference>
<dbReference type="GO" id="GO:0042026">
    <property type="term" value="P:protein refolding"/>
    <property type="evidence" value="ECO:0007669"/>
    <property type="project" value="TreeGrafter"/>
</dbReference>
<evidence type="ECO:0000313" key="2">
    <source>
        <dbReference type="Proteomes" id="UP000728032"/>
    </source>
</evidence>
<dbReference type="InterPro" id="IPR001436">
    <property type="entry name" value="Alpha-crystallin/sHSP_animal"/>
</dbReference>
<proteinExistence type="predicted"/>
<feature type="non-terminal residue" evidence="1">
    <location>
        <position position="92"/>
    </location>
</feature>
<name>A0A7R9MPA4_9ACAR</name>
<protein>
    <recommendedName>
        <fullName evidence="3">SHSP domain-containing protein</fullName>
    </recommendedName>
</protein>
<evidence type="ECO:0008006" key="3">
    <source>
        <dbReference type="Google" id="ProtNLM"/>
    </source>
</evidence>
<dbReference type="EMBL" id="OC949098">
    <property type="protein sequence ID" value="CAD7663746.1"/>
    <property type="molecule type" value="Genomic_DNA"/>
</dbReference>
<dbReference type="GO" id="GO:0009408">
    <property type="term" value="P:response to heat"/>
    <property type="evidence" value="ECO:0007669"/>
    <property type="project" value="TreeGrafter"/>
</dbReference>
<reference evidence="1" key="1">
    <citation type="submission" date="2020-11" db="EMBL/GenBank/DDBJ databases">
        <authorList>
            <person name="Tran Van P."/>
        </authorList>
    </citation>
    <scope>NUCLEOTIDE SEQUENCE</scope>
</reference>
<dbReference type="GO" id="GO:0051082">
    <property type="term" value="F:unfolded protein binding"/>
    <property type="evidence" value="ECO:0007669"/>
    <property type="project" value="TreeGrafter"/>
</dbReference>
<organism evidence="1">
    <name type="scientific">Oppiella nova</name>
    <dbReference type="NCBI Taxonomy" id="334625"/>
    <lineage>
        <taxon>Eukaryota</taxon>
        <taxon>Metazoa</taxon>
        <taxon>Ecdysozoa</taxon>
        <taxon>Arthropoda</taxon>
        <taxon>Chelicerata</taxon>
        <taxon>Arachnida</taxon>
        <taxon>Acari</taxon>
        <taxon>Acariformes</taxon>
        <taxon>Sarcoptiformes</taxon>
        <taxon>Oribatida</taxon>
        <taxon>Brachypylina</taxon>
        <taxon>Oppioidea</taxon>
        <taxon>Oppiidae</taxon>
        <taxon>Oppiella</taxon>
    </lineage>
</organism>
<gene>
    <name evidence="1" type="ORF">ONB1V03_LOCUS20304</name>
</gene>
<dbReference type="GO" id="GO:0005737">
    <property type="term" value="C:cytoplasm"/>
    <property type="evidence" value="ECO:0007669"/>
    <property type="project" value="TreeGrafter"/>
</dbReference>
<sequence>MALNMYFPHRCGRNYWDVWDWPQSVFGQHFGLDLKDLEEWMEGSSRGHKSKELVQRSGESLVGNTSDQFSVRLDCSHFTPEEIEVKTVSNSV</sequence>
<dbReference type="PANTHER" id="PTHR45640:SF26">
    <property type="entry name" value="RE23625P"/>
    <property type="match status" value="1"/>
</dbReference>
<keyword evidence="2" id="KW-1185">Reference proteome</keyword>
<dbReference type="PANTHER" id="PTHR45640">
    <property type="entry name" value="HEAT SHOCK PROTEIN HSP-12.2-RELATED"/>
    <property type="match status" value="1"/>
</dbReference>